<keyword evidence="2" id="KW-1185">Reference proteome</keyword>
<dbReference type="AlphaFoldDB" id="A0A2T1HVW9"/>
<organism evidence="1 2">
    <name type="scientific">Alsobacter soli</name>
    <dbReference type="NCBI Taxonomy" id="2109933"/>
    <lineage>
        <taxon>Bacteria</taxon>
        <taxon>Pseudomonadati</taxon>
        <taxon>Pseudomonadota</taxon>
        <taxon>Alphaproteobacteria</taxon>
        <taxon>Hyphomicrobiales</taxon>
        <taxon>Alsobacteraceae</taxon>
        <taxon>Alsobacter</taxon>
    </lineage>
</organism>
<dbReference type="RefSeq" id="WP_106336018.1">
    <property type="nucleotide sequence ID" value="NZ_PVZS01000006.1"/>
</dbReference>
<name>A0A2T1HVW9_9HYPH</name>
<sequence>MGSMLGAGGGRLFAALTLFGVVLTVGSVSAVQYLAANVAPPAAQFAQGRTVKQSIASLKSVLDPMSTGSVSRIATPVVLDPCTGARKN</sequence>
<comment type="caution">
    <text evidence="1">The sequence shown here is derived from an EMBL/GenBank/DDBJ whole genome shotgun (WGS) entry which is preliminary data.</text>
</comment>
<dbReference type="EMBL" id="PVZS01000006">
    <property type="protein sequence ID" value="PSC05775.1"/>
    <property type="molecule type" value="Genomic_DNA"/>
</dbReference>
<dbReference type="Proteomes" id="UP000239772">
    <property type="component" value="Unassembled WGS sequence"/>
</dbReference>
<evidence type="ECO:0000313" key="1">
    <source>
        <dbReference type="EMBL" id="PSC05775.1"/>
    </source>
</evidence>
<gene>
    <name evidence="1" type="ORF">SLNSH_07290</name>
</gene>
<accession>A0A2T1HVW9</accession>
<evidence type="ECO:0000313" key="2">
    <source>
        <dbReference type="Proteomes" id="UP000239772"/>
    </source>
</evidence>
<proteinExistence type="predicted"/>
<reference evidence="2" key="1">
    <citation type="submission" date="2018-03" db="EMBL/GenBank/DDBJ databases">
        <authorList>
            <person name="Sun L."/>
            <person name="Liu H."/>
            <person name="Chen W."/>
            <person name="Huang K."/>
            <person name="Liu W."/>
            <person name="Gao X."/>
        </authorList>
    </citation>
    <scope>NUCLEOTIDE SEQUENCE [LARGE SCALE GENOMIC DNA]</scope>
    <source>
        <strain evidence="2">SH9</strain>
    </source>
</reference>
<protein>
    <submittedName>
        <fullName evidence="1">Uncharacterized protein</fullName>
    </submittedName>
</protein>